<sequence>MPIKRIGLFAAWPQRPHFMVSPMNRIMLLIVLLLLCTSTGCTVSDALFGVFGGGYSGGGSTWEEKKYDYDQRVSASTSYDP</sequence>
<reference evidence="1 2" key="1">
    <citation type="submission" date="2018-02" db="EMBL/GenBank/DDBJ databases">
        <title>Comparative genomes isolates from brazilian mangrove.</title>
        <authorList>
            <person name="Araujo J.E."/>
            <person name="Taketani R.G."/>
            <person name="Silva M.C.P."/>
            <person name="Loureco M.V."/>
            <person name="Andreote F.D."/>
        </authorList>
    </citation>
    <scope>NUCLEOTIDE SEQUENCE [LARGE SCALE GENOMIC DNA]</scope>
    <source>
        <strain evidence="1 2">HEX-2 MGV</strain>
    </source>
</reference>
<accession>A0A2S8FMF0</accession>
<proteinExistence type="predicted"/>
<dbReference type="EMBL" id="PUIA01000035">
    <property type="protein sequence ID" value="PQO33341.1"/>
    <property type="molecule type" value="Genomic_DNA"/>
</dbReference>
<evidence type="ECO:0000313" key="1">
    <source>
        <dbReference type="EMBL" id="PQO33341.1"/>
    </source>
</evidence>
<gene>
    <name evidence="1" type="ORF">C5Y96_10845</name>
</gene>
<protein>
    <submittedName>
        <fullName evidence="1">Uncharacterized protein</fullName>
    </submittedName>
</protein>
<dbReference type="Proteomes" id="UP000240009">
    <property type="component" value="Unassembled WGS sequence"/>
</dbReference>
<evidence type="ECO:0000313" key="2">
    <source>
        <dbReference type="Proteomes" id="UP000240009"/>
    </source>
</evidence>
<comment type="caution">
    <text evidence="1">The sequence shown here is derived from an EMBL/GenBank/DDBJ whole genome shotgun (WGS) entry which is preliminary data.</text>
</comment>
<organism evidence="1 2">
    <name type="scientific">Blastopirellula marina</name>
    <dbReference type="NCBI Taxonomy" id="124"/>
    <lineage>
        <taxon>Bacteria</taxon>
        <taxon>Pseudomonadati</taxon>
        <taxon>Planctomycetota</taxon>
        <taxon>Planctomycetia</taxon>
        <taxon>Pirellulales</taxon>
        <taxon>Pirellulaceae</taxon>
        <taxon>Blastopirellula</taxon>
    </lineage>
</organism>
<dbReference type="AlphaFoldDB" id="A0A2S8FMF0"/>
<name>A0A2S8FMF0_9BACT</name>
<dbReference type="RefSeq" id="WP_105353018.1">
    <property type="nucleotide sequence ID" value="NZ_PUIA01000035.1"/>
</dbReference>